<dbReference type="PANTHER" id="PTHR33332">
    <property type="entry name" value="REVERSE TRANSCRIPTASE DOMAIN-CONTAINING PROTEIN"/>
    <property type="match status" value="1"/>
</dbReference>
<dbReference type="Pfam" id="PF00078">
    <property type="entry name" value="RVT_1"/>
    <property type="match status" value="1"/>
</dbReference>
<sequence>MRPFSSRVKSTNHNRCSKIINHLSWVYTKRFICEENPGTPQGSKLSNFFFLMLVNSVVKVVKHSHITLFADDMKIMHKIESINDCHKLQSDLDSICCWANELGLKFNVQKCEQMTYSHKRNNISFNYTINNSHLQIIDQKKDLGIKFTPNMSFNTHVENCISSCNKILGLIKRSCKHMTDPDALLQLYQGLVRSKLEYGAVLWDPENNLWTHKIEAVQYRFVKYLFHKENGFYPVYPEHISYLEMCEALQLLTLRSRRKIQKMIHLYKLTKGSVDSFHLFVEMTKNILPMDLHHYSTRHSKKQYFKKSSSKYTSPLDKMCDEYNQHYNDECNLSSPFQTFLKHLKDKFMSEQYTQGW</sequence>
<organism evidence="2">
    <name type="scientific">Cacopsylla melanoneura</name>
    <dbReference type="NCBI Taxonomy" id="428564"/>
    <lineage>
        <taxon>Eukaryota</taxon>
        <taxon>Metazoa</taxon>
        <taxon>Ecdysozoa</taxon>
        <taxon>Arthropoda</taxon>
        <taxon>Hexapoda</taxon>
        <taxon>Insecta</taxon>
        <taxon>Pterygota</taxon>
        <taxon>Neoptera</taxon>
        <taxon>Paraneoptera</taxon>
        <taxon>Hemiptera</taxon>
        <taxon>Sternorrhyncha</taxon>
        <taxon>Psylloidea</taxon>
        <taxon>Psyllidae</taxon>
        <taxon>Psyllinae</taxon>
        <taxon>Cacopsylla</taxon>
    </lineage>
</organism>
<proteinExistence type="predicted"/>
<accession>A0A8D8R916</accession>
<feature type="domain" description="Reverse transcriptase" evidence="1">
    <location>
        <begin position="1"/>
        <end position="129"/>
    </location>
</feature>
<protein>
    <recommendedName>
        <fullName evidence="1">Reverse transcriptase domain-containing protein</fullName>
    </recommendedName>
</protein>
<dbReference type="EMBL" id="HBUF01139152">
    <property type="protein sequence ID" value="CAG6645934.1"/>
    <property type="molecule type" value="Transcribed_RNA"/>
</dbReference>
<dbReference type="AlphaFoldDB" id="A0A8D8R916"/>
<name>A0A8D8R916_9HEMI</name>
<evidence type="ECO:0000313" key="2">
    <source>
        <dbReference type="EMBL" id="CAG6645931.1"/>
    </source>
</evidence>
<dbReference type="InterPro" id="IPR000477">
    <property type="entry name" value="RT_dom"/>
</dbReference>
<evidence type="ECO:0000259" key="1">
    <source>
        <dbReference type="PROSITE" id="PS50878"/>
    </source>
</evidence>
<dbReference type="InterPro" id="IPR043502">
    <property type="entry name" value="DNA/RNA_pol_sf"/>
</dbReference>
<dbReference type="GO" id="GO:0071897">
    <property type="term" value="P:DNA biosynthetic process"/>
    <property type="evidence" value="ECO:0007669"/>
    <property type="project" value="UniProtKB-ARBA"/>
</dbReference>
<dbReference type="EMBL" id="HBUF01139148">
    <property type="protein sequence ID" value="CAG6645927.1"/>
    <property type="molecule type" value="Transcribed_RNA"/>
</dbReference>
<dbReference type="SUPFAM" id="SSF56672">
    <property type="entry name" value="DNA/RNA polymerases"/>
    <property type="match status" value="1"/>
</dbReference>
<dbReference type="EMBL" id="HBUF01139150">
    <property type="protein sequence ID" value="CAG6645931.1"/>
    <property type="molecule type" value="Transcribed_RNA"/>
</dbReference>
<dbReference type="PROSITE" id="PS50878">
    <property type="entry name" value="RT_POL"/>
    <property type="match status" value="1"/>
</dbReference>
<reference evidence="2" key="1">
    <citation type="submission" date="2021-05" db="EMBL/GenBank/DDBJ databases">
        <authorList>
            <person name="Alioto T."/>
            <person name="Alioto T."/>
            <person name="Gomez Garrido J."/>
        </authorList>
    </citation>
    <scope>NUCLEOTIDE SEQUENCE</scope>
</reference>